<accession>A0A553H017</accession>
<dbReference type="AlphaFoldDB" id="A0A553H017"/>
<organism evidence="1 2">
    <name type="scientific">Pseudomonas mangiferae</name>
    <dbReference type="NCBI Taxonomy" id="2593654"/>
    <lineage>
        <taxon>Bacteria</taxon>
        <taxon>Pseudomonadati</taxon>
        <taxon>Pseudomonadota</taxon>
        <taxon>Gammaproteobacteria</taxon>
        <taxon>Pseudomonadales</taxon>
        <taxon>Pseudomonadaceae</taxon>
        <taxon>Pseudomonas</taxon>
    </lineage>
</organism>
<gene>
    <name evidence="1" type="ORF">FM069_08340</name>
</gene>
<dbReference type="RefSeq" id="WP_143487837.1">
    <property type="nucleotide sequence ID" value="NZ_VJOY01000005.1"/>
</dbReference>
<protein>
    <submittedName>
        <fullName evidence="1">Uncharacterized protein</fullName>
    </submittedName>
</protein>
<dbReference type="EMBL" id="VJOY01000005">
    <property type="protein sequence ID" value="TRX75101.1"/>
    <property type="molecule type" value="Genomic_DNA"/>
</dbReference>
<reference evidence="1 2" key="1">
    <citation type="submission" date="2019-07" db="EMBL/GenBank/DDBJ databases">
        <title>Pseudomonas mangiferae sp. nov., isolated from bark of mango tree in Thailand.</title>
        <authorList>
            <person name="Srisuk N."/>
            <person name="Anurat P."/>
        </authorList>
    </citation>
    <scope>NUCLEOTIDE SEQUENCE [LARGE SCALE GENOMIC DNA]</scope>
    <source>
        <strain evidence="1 2">DMKU_BBB3-04</strain>
    </source>
</reference>
<name>A0A553H017_9PSED</name>
<keyword evidence="2" id="KW-1185">Reference proteome</keyword>
<evidence type="ECO:0000313" key="1">
    <source>
        <dbReference type="EMBL" id="TRX75101.1"/>
    </source>
</evidence>
<proteinExistence type="predicted"/>
<dbReference type="Proteomes" id="UP000315235">
    <property type="component" value="Unassembled WGS sequence"/>
</dbReference>
<evidence type="ECO:0000313" key="2">
    <source>
        <dbReference type="Proteomes" id="UP000315235"/>
    </source>
</evidence>
<sequence length="65" mass="7378">MGTFKAICLDVYDPHLQLEAEDPDAPATRRTARPEAVTLQVIERLACRLHIRETPRSGRARTAHR</sequence>
<comment type="caution">
    <text evidence="1">The sequence shown here is derived from an EMBL/GenBank/DDBJ whole genome shotgun (WGS) entry which is preliminary data.</text>
</comment>